<dbReference type="InterPro" id="IPR052957">
    <property type="entry name" value="Auxin_embryo_med"/>
</dbReference>
<dbReference type="SUPFAM" id="SSF55874">
    <property type="entry name" value="ATPase domain of HSP90 chaperone/DNA topoisomerase II/histidine kinase"/>
    <property type="match status" value="1"/>
</dbReference>
<comment type="caution">
    <text evidence="3">The sequence shown here is derived from an EMBL/GenBank/DDBJ whole genome shotgun (WGS) entry which is preliminary data.</text>
</comment>
<keyword evidence="4" id="KW-1185">Reference proteome</keyword>
<sequence length="1726" mass="197356">MATPREHVEEIRTKKFNIGGEPDPKNEDLHHAVNYLSAELYSKDVHFLMELIQNAEDNDYLEGVQPSLEFVITSRDITGTGASATLLVFNNEKGFSPKNIESICSVGRSTKKGLRKRGYIGEKGIGFKSVFLITAQPYIFSNGYQIRFNEEPCSQCHVGYIVPEWVDDNPTLSTIKQIYGTHTSLPTTTIVLPLKLDKVKPVKQQLSSIHPEILLFLSKIKRLSIREDNEDPRLNSVSAISISSETDFVTRKNIDAESYMLHLSSDENGDNSESECGYFMWKQRFPVKSENKVEKRMEVEEWVLTLAFPNGERLSRGMKSPGVYAFLPTEMATNFPFIIQADFLLASSREAILMDNKWNQGILGCVPSAFVNAFISLVKTLEDAPISSLPPMFWFLPINESPYPELNAVRETIERKIMDENIVPCESYMEQKFFQKPCEVGRLMPAFRNIMIKARKQNVNLHNISSHGRYVLSSSFDRAEYNPILNFLGVEPVEDEWYAKCIRGSNLVMGVSEGVYLELLLFLAEKWRSNFHKTSIKNLPLLKYVSPHGDVSLKSVNDVSQSTGGKVLISREPHHISWLIDWNREFRCATHLFLPKETQEALHSCSKRQTIQEWLLNEAKIGAVNVYEYGILIYGSLDDKNPVVTYVHFLYHSLSANYMSQGEVAYLCDGMPLVDNYGRVSTKRSGVLVPASGSKWISLIGSNPWRGQGFVELGEDYLRSRKFASVHTPEKQLINFLKTHLSACDVPDISPPNAVIPTMSAPLTKQNTFLLLDWIWSLRRNRIHMPENFLTCIKKGQWMRVSLSGSPGYRSPSESFLTDSSWGHLLQNESVLVDIPMIDQNFYGSRIYDYKEELRSIGVMFECGEACRFIGKHLMNLASSSTLTKGNVLSILKFIKFLRENYLSPQDFIKSIREERWIRTSVGDRSPVESVLYSQEWRAASQISDIPFIDEQYYGEEILSFKTELQMLGVVINFSQNYQLVFDTLKSPARIGGLTSESCLFVLECLHHLRSPVNFVRAFKDKKFLKTNMGYKSPVESYLFNPEWGCLLQVFHSFPLIDQSSYGSKFLLYKTELGQLGVVVDFEEATKAFARVFKQQAALSSIKKDSVLSFLACYRKLQETPFKFPEDLKRCIRDVQWLRTRLGDYRVPSDCILFGPDWKSIFPISRLPFIDDSENYYGEGIHEYKKELNSMGVVLAFKNGCRFVPDGLYLPCDPDNITPANVYSLLEYVRNLHQQTKPLPDSFLKKISQKWLKTCAGYRSPDDCMLFNSNWNSFLHQEDGPFIDEEYYGSKIKSYSKELNSIGVTVEVGNGCSLLATHLDFHSNFSTIIRIYEYLYKFNWESDCGERRKIWIPNGSDDGEWVIPEECVLSDKNDLFGMQLNVLEKHYDKKLLNFFSNAFGVRRIPSVDDYCKLWKAWESSGRPLLNEQCCAFWQYVVKHWGLETQKKLDKHLVKLPVYSGPDGVMLSERHDVFIADDLQLKDLFEQSSSRPLFVWYPQPSVPSLPRGKLLEVYSKIGVPNISESVLKEEVSIMDGGGLKEVVPRENLIGKGLVRLILGFLADLSLEMEAEKRHEALRSLLDITVLETVDPITIGYILPLSSGEILKGEARRMIRWERESKKFFTQKMDRSDGHRSVIEYAMCLSEAISEGLLWEKEDHMPQLAELIKLGFLVEFNEEAIEFLMKTKNLQLFSEDQTFLSSAFLSSEDETSSEEEDETSLSSAILSD</sequence>
<reference evidence="3" key="1">
    <citation type="submission" date="2020-08" db="EMBL/GenBank/DDBJ databases">
        <title>Plant Genome Project.</title>
        <authorList>
            <person name="Zhang R.-G."/>
        </authorList>
    </citation>
    <scope>NUCLEOTIDE SEQUENCE</scope>
    <source>
        <strain evidence="3">WSP0</strain>
        <tissue evidence="3">Leaf</tissue>
    </source>
</reference>
<protein>
    <recommendedName>
        <fullName evidence="2">Sacsin/Nov domain-containing protein</fullName>
    </recommendedName>
</protein>
<dbReference type="InterPro" id="IPR036890">
    <property type="entry name" value="HATPase_C_sf"/>
</dbReference>
<dbReference type="NCBIfam" id="NF047352">
    <property type="entry name" value="P_loop_sacsin"/>
    <property type="match status" value="1"/>
</dbReference>
<organism evidence="3 4">
    <name type="scientific">Rhododendron griersonianum</name>
    <dbReference type="NCBI Taxonomy" id="479676"/>
    <lineage>
        <taxon>Eukaryota</taxon>
        <taxon>Viridiplantae</taxon>
        <taxon>Streptophyta</taxon>
        <taxon>Embryophyta</taxon>
        <taxon>Tracheophyta</taxon>
        <taxon>Spermatophyta</taxon>
        <taxon>Magnoliopsida</taxon>
        <taxon>eudicotyledons</taxon>
        <taxon>Gunneridae</taxon>
        <taxon>Pentapetalae</taxon>
        <taxon>asterids</taxon>
        <taxon>Ericales</taxon>
        <taxon>Ericaceae</taxon>
        <taxon>Ericoideae</taxon>
        <taxon>Rhodoreae</taxon>
        <taxon>Rhododendron</taxon>
    </lineage>
</organism>
<dbReference type="EMBL" id="JACTNZ010000008">
    <property type="protein sequence ID" value="KAG5537259.1"/>
    <property type="molecule type" value="Genomic_DNA"/>
</dbReference>
<proteinExistence type="predicted"/>
<feature type="domain" description="Sacsin/Nov" evidence="2">
    <location>
        <begin position="41"/>
        <end position="143"/>
    </location>
</feature>
<feature type="compositionally biased region" description="Acidic residues" evidence="1">
    <location>
        <begin position="1705"/>
        <end position="1717"/>
    </location>
</feature>
<evidence type="ECO:0000256" key="1">
    <source>
        <dbReference type="SAM" id="MobiDB-lite"/>
    </source>
</evidence>
<dbReference type="Proteomes" id="UP000823749">
    <property type="component" value="Chromosome 8"/>
</dbReference>
<dbReference type="PANTHER" id="PTHR32387">
    <property type="entry name" value="WU:FJ29H11"/>
    <property type="match status" value="1"/>
</dbReference>
<evidence type="ECO:0000313" key="4">
    <source>
        <dbReference type="Proteomes" id="UP000823749"/>
    </source>
</evidence>
<accession>A0AAV6JFB9</accession>
<name>A0AAV6JFB9_9ERIC</name>
<gene>
    <name evidence="3" type="ORF">RHGRI_024645</name>
</gene>
<evidence type="ECO:0000313" key="3">
    <source>
        <dbReference type="EMBL" id="KAG5537259.1"/>
    </source>
</evidence>
<dbReference type="Gene3D" id="3.30.565.10">
    <property type="entry name" value="Histidine kinase-like ATPase, C-terminal domain"/>
    <property type="match status" value="1"/>
</dbReference>
<feature type="region of interest" description="Disordered" evidence="1">
    <location>
        <begin position="1704"/>
        <end position="1726"/>
    </location>
</feature>
<dbReference type="InterPro" id="IPR058210">
    <property type="entry name" value="SACS/Nov_dom"/>
</dbReference>
<dbReference type="Pfam" id="PF25794">
    <property type="entry name" value="SACS"/>
    <property type="match status" value="1"/>
</dbReference>
<dbReference type="PANTHER" id="PTHR32387:SF3">
    <property type="entry name" value="ATP_DNA BINDING PROTEIN"/>
    <property type="match status" value="1"/>
</dbReference>
<evidence type="ECO:0000259" key="2">
    <source>
        <dbReference type="Pfam" id="PF25794"/>
    </source>
</evidence>